<organism evidence="4 5">
    <name type="scientific">Methylovirgula ligni</name>
    <dbReference type="NCBI Taxonomy" id="569860"/>
    <lineage>
        <taxon>Bacteria</taxon>
        <taxon>Pseudomonadati</taxon>
        <taxon>Pseudomonadota</taxon>
        <taxon>Alphaproteobacteria</taxon>
        <taxon>Hyphomicrobiales</taxon>
        <taxon>Beijerinckiaceae</taxon>
        <taxon>Methylovirgula</taxon>
    </lineage>
</organism>
<reference evidence="4 5" key="1">
    <citation type="submission" date="2018-08" db="EMBL/GenBank/DDBJ databases">
        <title>Genomic Encyclopedia of Type Strains, Phase IV (KMG-IV): sequencing the most valuable type-strain genomes for metagenomic binning, comparative biology and taxonomic classification.</title>
        <authorList>
            <person name="Goeker M."/>
        </authorList>
    </citation>
    <scope>NUCLEOTIDE SEQUENCE [LARGE SCALE GENOMIC DNA]</scope>
    <source>
        <strain evidence="4 5">BW863</strain>
    </source>
</reference>
<dbReference type="NCBIfam" id="TIGR04559">
    <property type="entry name" value="SoxH_rel_PQQ_2"/>
    <property type="match status" value="1"/>
</dbReference>
<dbReference type="InterPro" id="IPR001279">
    <property type="entry name" value="Metallo-B-lactamas"/>
</dbReference>
<dbReference type="RefSeq" id="WP_245411127.1">
    <property type="nucleotide sequence ID" value="NZ_CP025086.1"/>
</dbReference>
<keyword evidence="4" id="KW-0378">Hydrolase</keyword>
<sequence>MAKAFTLLAAVVCASMALLLPPRYAFSDVAPQITPLPVREIAPGVYVHQAPITEMNAASGGDIANTGFIVGDDAVAVIDTGGALTIGARLKKAIEAITPKPIRYVINTTEHPDYIFGNAAFVGPGVTFVGHKNLPREMAQRGPDYLVTWRRMMPDLVAGIKLVPPTLLVEPGKDLHLDLGHREIDVRAWPTMSTDCNVTVFDTATATLFTGDLLYLHHVPVIDGSLLGWLKELPAFAKIPAQRIVPGHGPADSDWHEALDAQKAYLAKMTEDLRALLKQGADINTAAKKAAQSEAGKWQLFGVYNPRNATAGYAELEWQ</sequence>
<dbReference type="CDD" id="cd16282">
    <property type="entry name" value="metallo-hydrolase-like_MBL-fold"/>
    <property type="match status" value="1"/>
</dbReference>
<dbReference type="GO" id="GO:0017001">
    <property type="term" value="P:antibiotic catabolic process"/>
    <property type="evidence" value="ECO:0007669"/>
    <property type="project" value="UniProtKB-ARBA"/>
</dbReference>
<proteinExistence type="inferred from homology"/>
<name>A0A3D9ZCZ2_9HYPH</name>
<keyword evidence="5" id="KW-1185">Reference proteome</keyword>
<dbReference type="PANTHER" id="PTHR42951:SF4">
    <property type="entry name" value="ACYL-COENZYME A THIOESTERASE MBLAC2"/>
    <property type="match status" value="1"/>
</dbReference>
<dbReference type="InterPro" id="IPR050855">
    <property type="entry name" value="NDM-1-like"/>
</dbReference>
<keyword evidence="2" id="KW-0732">Signal</keyword>
<comment type="similarity">
    <text evidence="1">Belongs to the metallo-beta-lactamase superfamily. Class-B beta-lactamase family.</text>
</comment>
<evidence type="ECO:0000259" key="3">
    <source>
        <dbReference type="SMART" id="SM00849"/>
    </source>
</evidence>
<dbReference type="EMBL" id="QUMO01000001">
    <property type="protein sequence ID" value="REF89326.1"/>
    <property type="molecule type" value="Genomic_DNA"/>
</dbReference>
<dbReference type="PANTHER" id="PTHR42951">
    <property type="entry name" value="METALLO-BETA-LACTAMASE DOMAIN-CONTAINING"/>
    <property type="match status" value="1"/>
</dbReference>
<feature type="chain" id="PRO_5017571985" evidence="2">
    <location>
        <begin position="26"/>
        <end position="319"/>
    </location>
</feature>
<dbReference type="SMART" id="SM00849">
    <property type="entry name" value="Lactamase_B"/>
    <property type="match status" value="1"/>
</dbReference>
<evidence type="ECO:0000256" key="1">
    <source>
        <dbReference type="ARBA" id="ARBA00005250"/>
    </source>
</evidence>
<evidence type="ECO:0000313" key="5">
    <source>
        <dbReference type="Proteomes" id="UP000256900"/>
    </source>
</evidence>
<dbReference type="InterPro" id="IPR036866">
    <property type="entry name" value="RibonucZ/Hydroxyglut_hydro"/>
</dbReference>
<dbReference type="Gene3D" id="3.60.15.10">
    <property type="entry name" value="Ribonuclease Z/Hydroxyacylglutathione hydrolase-like"/>
    <property type="match status" value="1"/>
</dbReference>
<protein>
    <submittedName>
        <fullName evidence="4">Quinoprotein relay system zinc metallohydrolase 2</fullName>
    </submittedName>
</protein>
<feature type="domain" description="Metallo-beta-lactamase" evidence="3">
    <location>
        <begin position="63"/>
        <end position="248"/>
    </location>
</feature>
<evidence type="ECO:0000313" key="4">
    <source>
        <dbReference type="EMBL" id="REF89326.1"/>
    </source>
</evidence>
<dbReference type="GO" id="GO:0016787">
    <property type="term" value="F:hydrolase activity"/>
    <property type="evidence" value="ECO:0007669"/>
    <property type="project" value="UniProtKB-KW"/>
</dbReference>
<comment type="caution">
    <text evidence="4">The sequence shown here is derived from an EMBL/GenBank/DDBJ whole genome shotgun (WGS) entry which is preliminary data.</text>
</comment>
<dbReference type="Pfam" id="PF00753">
    <property type="entry name" value="Lactamase_B"/>
    <property type="match status" value="1"/>
</dbReference>
<dbReference type="Proteomes" id="UP000256900">
    <property type="component" value="Unassembled WGS sequence"/>
</dbReference>
<dbReference type="SUPFAM" id="SSF56281">
    <property type="entry name" value="Metallo-hydrolase/oxidoreductase"/>
    <property type="match status" value="1"/>
</dbReference>
<feature type="signal peptide" evidence="2">
    <location>
        <begin position="1"/>
        <end position="25"/>
    </location>
</feature>
<accession>A0A3D9ZCZ2</accession>
<dbReference type="AlphaFoldDB" id="A0A3D9ZCZ2"/>
<evidence type="ECO:0000256" key="2">
    <source>
        <dbReference type="SAM" id="SignalP"/>
    </source>
</evidence>
<dbReference type="InterPro" id="IPR030829">
    <property type="entry name" value="SoxH-rel_PQQ_2"/>
</dbReference>
<gene>
    <name evidence="4" type="ORF">DES32_0546</name>
</gene>